<gene>
    <name evidence="2" type="ORF">EFY79_18400</name>
</gene>
<reference evidence="2 3" key="1">
    <citation type="submission" date="2018-11" db="EMBL/GenBank/DDBJ databases">
        <title>Draft genome sequence of Ferruginibacter sp. BO-59.</title>
        <authorList>
            <person name="Im W.T."/>
        </authorList>
    </citation>
    <scope>NUCLEOTIDE SEQUENCE [LARGE SCALE GENOMIC DNA]</scope>
    <source>
        <strain evidence="2 3">BO-59</strain>
    </source>
</reference>
<keyword evidence="1" id="KW-0812">Transmembrane</keyword>
<evidence type="ECO:0000313" key="3">
    <source>
        <dbReference type="Proteomes" id="UP000267223"/>
    </source>
</evidence>
<feature type="transmembrane region" description="Helical" evidence="1">
    <location>
        <begin position="12"/>
        <end position="31"/>
    </location>
</feature>
<keyword evidence="1" id="KW-0472">Membrane</keyword>
<keyword evidence="1" id="KW-1133">Transmembrane helix</keyword>
<protein>
    <submittedName>
        <fullName evidence="2">Uncharacterized protein</fullName>
    </submittedName>
</protein>
<evidence type="ECO:0000313" key="2">
    <source>
        <dbReference type="EMBL" id="RNI33592.1"/>
    </source>
</evidence>
<dbReference type="Proteomes" id="UP000267223">
    <property type="component" value="Unassembled WGS sequence"/>
</dbReference>
<keyword evidence="3" id="KW-1185">Reference proteome</keyword>
<dbReference type="EMBL" id="RJJR01000018">
    <property type="protein sequence ID" value="RNI33592.1"/>
    <property type="molecule type" value="Genomic_DNA"/>
</dbReference>
<feature type="transmembrane region" description="Helical" evidence="1">
    <location>
        <begin position="51"/>
        <end position="70"/>
    </location>
</feature>
<proteinExistence type="predicted"/>
<sequence length="80" mass="9664">MTNGFSYKPFYIPIACMVYVTLLYARFLRIIPAMQDAEINTGRFQMRRKGFHYYIFFFGGIKIITASIDIKRYWRNENFQ</sequence>
<comment type="caution">
    <text evidence="2">The sequence shown here is derived from an EMBL/GenBank/DDBJ whole genome shotgun (WGS) entry which is preliminary data.</text>
</comment>
<name>A0A3M9N720_9BACT</name>
<organism evidence="2 3">
    <name type="scientific">Hanamia caeni</name>
    <dbReference type="NCBI Taxonomy" id="2294116"/>
    <lineage>
        <taxon>Bacteria</taxon>
        <taxon>Pseudomonadati</taxon>
        <taxon>Bacteroidota</taxon>
        <taxon>Chitinophagia</taxon>
        <taxon>Chitinophagales</taxon>
        <taxon>Chitinophagaceae</taxon>
        <taxon>Hanamia</taxon>
    </lineage>
</organism>
<accession>A0A3M9N720</accession>
<evidence type="ECO:0000256" key="1">
    <source>
        <dbReference type="SAM" id="Phobius"/>
    </source>
</evidence>
<dbReference type="AlphaFoldDB" id="A0A3M9N720"/>